<comment type="caution">
    <text evidence="9">The sequence shown here is derived from an EMBL/GenBank/DDBJ whole genome shotgun (WGS) entry which is preliminary data.</text>
</comment>
<evidence type="ECO:0000256" key="4">
    <source>
        <dbReference type="ARBA" id="ARBA00022856"/>
    </source>
</evidence>
<keyword evidence="3 8" id="KW-0812">Transmembrane</keyword>
<keyword evidence="5 8" id="KW-1133">Transmembrane helix</keyword>
<proteinExistence type="inferred from homology"/>
<dbReference type="InterPro" id="IPR036259">
    <property type="entry name" value="MFS_trans_sf"/>
</dbReference>
<keyword evidence="6 8" id="KW-0472">Membrane</keyword>
<feature type="transmembrane region" description="Helical" evidence="8">
    <location>
        <begin position="787"/>
        <end position="805"/>
    </location>
</feature>
<dbReference type="Pfam" id="PF00854">
    <property type="entry name" value="PTR2"/>
    <property type="match status" value="2"/>
</dbReference>
<dbReference type="PANTHER" id="PTHR11654">
    <property type="entry name" value="OLIGOPEPTIDE TRANSPORTER-RELATED"/>
    <property type="match status" value="1"/>
</dbReference>
<evidence type="ECO:0008006" key="11">
    <source>
        <dbReference type="Google" id="ProtNLM"/>
    </source>
</evidence>
<name>A0ABN8QR47_9CNID</name>
<evidence type="ECO:0000256" key="1">
    <source>
        <dbReference type="ARBA" id="ARBA00004141"/>
    </source>
</evidence>
<feature type="transmembrane region" description="Helical" evidence="8">
    <location>
        <begin position="260"/>
        <end position="277"/>
    </location>
</feature>
<dbReference type="InterPro" id="IPR000109">
    <property type="entry name" value="POT_fam"/>
</dbReference>
<evidence type="ECO:0000313" key="10">
    <source>
        <dbReference type="Proteomes" id="UP001159405"/>
    </source>
</evidence>
<feature type="transmembrane region" description="Helical" evidence="8">
    <location>
        <begin position="344"/>
        <end position="366"/>
    </location>
</feature>
<protein>
    <recommendedName>
        <fullName evidence="11">Solute carrier family 15 member 4</fullName>
    </recommendedName>
</protein>
<dbReference type="SUPFAM" id="SSF103473">
    <property type="entry name" value="MFS general substrate transporter"/>
    <property type="match status" value="2"/>
</dbReference>
<evidence type="ECO:0000256" key="8">
    <source>
        <dbReference type="SAM" id="Phobius"/>
    </source>
</evidence>
<keyword evidence="4" id="KW-0653">Protein transport</keyword>
<keyword evidence="10" id="KW-1185">Reference proteome</keyword>
<dbReference type="InterPro" id="IPR018456">
    <property type="entry name" value="PTR2_symporter_CS"/>
</dbReference>
<dbReference type="PROSITE" id="PS01022">
    <property type="entry name" value="PTR2_1"/>
    <property type="match status" value="1"/>
</dbReference>
<feature type="transmembrane region" description="Helical" evidence="8">
    <location>
        <begin position="914"/>
        <end position="935"/>
    </location>
</feature>
<feature type="transmembrane region" description="Helical" evidence="8">
    <location>
        <begin position="386"/>
        <end position="403"/>
    </location>
</feature>
<dbReference type="Proteomes" id="UP001159405">
    <property type="component" value="Unassembled WGS sequence"/>
</dbReference>
<feature type="transmembrane region" description="Helical" evidence="8">
    <location>
        <begin position="449"/>
        <end position="470"/>
    </location>
</feature>
<reference evidence="9 10" key="1">
    <citation type="submission" date="2022-05" db="EMBL/GenBank/DDBJ databases">
        <authorList>
            <consortium name="Genoscope - CEA"/>
            <person name="William W."/>
        </authorList>
    </citation>
    <scope>NUCLEOTIDE SEQUENCE [LARGE SCALE GENOMIC DNA]</scope>
</reference>
<dbReference type="Gene3D" id="1.20.1250.20">
    <property type="entry name" value="MFS general substrate transporter like domains"/>
    <property type="match status" value="2"/>
</dbReference>
<feature type="transmembrane region" description="Helical" evidence="8">
    <location>
        <begin position="29"/>
        <end position="48"/>
    </location>
</feature>
<feature type="transmembrane region" description="Helical" evidence="8">
    <location>
        <begin position="621"/>
        <end position="641"/>
    </location>
</feature>
<feature type="transmembrane region" description="Helical" evidence="8">
    <location>
        <begin position="490"/>
        <end position="509"/>
    </location>
</feature>
<evidence type="ECO:0000256" key="7">
    <source>
        <dbReference type="SAM" id="MobiDB-lite"/>
    </source>
</evidence>
<feature type="transmembrane region" description="Helical" evidence="8">
    <location>
        <begin position="596"/>
        <end position="615"/>
    </location>
</feature>
<evidence type="ECO:0000256" key="6">
    <source>
        <dbReference type="ARBA" id="ARBA00023136"/>
    </source>
</evidence>
<feature type="transmembrane region" description="Helical" evidence="8">
    <location>
        <begin position="94"/>
        <end position="114"/>
    </location>
</feature>
<comment type="similarity">
    <text evidence="2">Belongs to the major facilitator superfamily. Proton-dependent oligopeptide transporter (POT/PTR) (TC 2.A.17) family.</text>
</comment>
<feature type="transmembrane region" description="Helical" evidence="8">
    <location>
        <begin position="871"/>
        <end position="894"/>
    </location>
</feature>
<accession>A0ABN8QR47</accession>
<organism evidence="9 10">
    <name type="scientific">Porites lobata</name>
    <dbReference type="NCBI Taxonomy" id="104759"/>
    <lineage>
        <taxon>Eukaryota</taxon>
        <taxon>Metazoa</taxon>
        <taxon>Cnidaria</taxon>
        <taxon>Anthozoa</taxon>
        <taxon>Hexacorallia</taxon>
        <taxon>Scleractinia</taxon>
        <taxon>Fungiina</taxon>
        <taxon>Poritidae</taxon>
        <taxon>Porites</taxon>
    </lineage>
</organism>
<gene>
    <name evidence="9" type="ORF">PLOB_00008627</name>
</gene>
<comment type="subcellular location">
    <subcellularLocation>
        <location evidence="1">Membrane</location>
        <topology evidence="1">Multi-pass membrane protein</topology>
    </subcellularLocation>
</comment>
<evidence type="ECO:0000256" key="3">
    <source>
        <dbReference type="ARBA" id="ARBA00022692"/>
    </source>
</evidence>
<feature type="transmembrane region" description="Helical" evidence="8">
    <location>
        <begin position="745"/>
        <end position="767"/>
    </location>
</feature>
<feature type="transmembrane region" description="Helical" evidence="8">
    <location>
        <begin position="69"/>
        <end position="88"/>
    </location>
</feature>
<feature type="region of interest" description="Disordered" evidence="7">
    <location>
        <begin position="420"/>
        <end position="440"/>
    </location>
</feature>
<feature type="transmembrane region" description="Helical" evidence="8">
    <location>
        <begin position="217"/>
        <end position="239"/>
    </location>
</feature>
<feature type="transmembrane region" description="Helical" evidence="8">
    <location>
        <begin position="521"/>
        <end position="542"/>
    </location>
</feature>
<feature type="compositionally biased region" description="Acidic residues" evidence="7">
    <location>
        <begin position="427"/>
        <end position="437"/>
    </location>
</feature>
<evidence type="ECO:0000256" key="2">
    <source>
        <dbReference type="ARBA" id="ARBA00005982"/>
    </source>
</evidence>
<feature type="transmembrane region" description="Helical" evidence="8">
    <location>
        <begin position="554"/>
        <end position="575"/>
    </location>
</feature>
<dbReference type="EMBL" id="CALNXK010000140">
    <property type="protein sequence ID" value="CAH3167361.1"/>
    <property type="molecule type" value="Genomic_DNA"/>
</dbReference>
<keyword evidence="4" id="KW-0571">Peptide transport</keyword>
<feature type="transmembrane region" description="Helical" evidence="8">
    <location>
        <begin position="181"/>
        <end position="205"/>
    </location>
</feature>
<evidence type="ECO:0000313" key="9">
    <source>
        <dbReference type="EMBL" id="CAH3167361.1"/>
    </source>
</evidence>
<sequence length="963" mass="107082">MAGTILLTATTYSYPPTYALSMSSKEGFLGVSLILIAIGTGGIKANVSPMGADQVKEQGEQMVQKFFDWFYWFIQVGGLLAFTIVVYLQQEVSFFYGYLITAVSMTFATILLLIGRKSYKLYPPEGSYLTDSILIIGKGLKDKFCCKKSVSRSHWLDGAKATKGGNFSEEMVEGVKSVVQLLPIFLTFIFYWTIFGQGLTTYVLQASYMNLKVTDNISFPAASLSLFEISSLLVLIPFIDRVVYPGLRRLGFNFTPLRRIGVGLLFAAGSVVMAGVIEVERKHIIKTHGTFEQDVFDKTVNASTMSVFYQVPQYILQGTSEALVGVTGLEFAYSESPTYMRGVVMGLCLAMIGLGYYVASALASIVKHASYGDWYPEDLNKGFMEYYMFLLAGLMLVNAVVFLENFTMADGDGSPLIQAEREHEEADSNSEVEDGPDSVEQPSRMRTRYLVVLCILFVELCERLTFYGVAANLVFYCKDILKLTSPLPSTITLAFQGTCFFTPLIGGWLADTLLGRYNTIYGCSLLYIVGTILLTATTYSYPPTYALSMSSKEGFLGVSLILIAIGTGGIKANVSPMGADQVKEQGEQMVQKFFDWFYWFIQIGALLAYTIVVYVQQEVSFFYGYLIAVVSMTLATILLLFGRNSYKLRPPEGSYVTDTLRIIGKALQEKLRCKKSLLSVNHWLDTAKITKGGSFPEEKVEGVKSVVQLMPIFLTFIFYWTIYGQGLTTYVLQASYMNLKVTNSFSFPAASLSIFDGVSLLVLIPFIDRVVYPSLHRLGFNFTPLRRIGVGMLFAAGSVVMAGVIEIERKHIIRTHGTFEQDVFNKTVNASTMSVLYQVPQYILEGTSEALVVVTGLEFAYSQSPVDLRGVVMGVCLAMTGFGFYVASALVSIVKKASDGEWYPEDLNKGSLEYYMFLLAGLMLVNAFVFFLLAVKYRYAHHDREIIFAESQHGDFSEERIIR</sequence>
<keyword evidence="4" id="KW-0813">Transport</keyword>
<evidence type="ECO:0000256" key="5">
    <source>
        <dbReference type="ARBA" id="ARBA00022989"/>
    </source>
</evidence>